<dbReference type="GO" id="GO:0003924">
    <property type="term" value="F:GTPase activity"/>
    <property type="evidence" value="ECO:0007669"/>
    <property type="project" value="InterPro"/>
</dbReference>
<dbReference type="InterPro" id="IPR001806">
    <property type="entry name" value="Small_GTPase"/>
</dbReference>
<dbReference type="PROSITE" id="PS51421">
    <property type="entry name" value="RAS"/>
    <property type="match status" value="1"/>
</dbReference>
<dbReference type="PANTHER" id="PTHR45775">
    <property type="entry name" value="RAD, GEM/KIR FAMILY MEMBER 2, ISOFORM C"/>
    <property type="match status" value="1"/>
</dbReference>
<keyword evidence="4" id="KW-1185">Reference proteome</keyword>
<keyword evidence="2" id="KW-0597">Phosphoprotein</keyword>
<evidence type="ECO:0000256" key="2">
    <source>
        <dbReference type="ARBA" id="ARBA00022553"/>
    </source>
</evidence>
<dbReference type="Proteomes" id="UP000887013">
    <property type="component" value="Unassembled WGS sequence"/>
</dbReference>
<dbReference type="SUPFAM" id="SSF52540">
    <property type="entry name" value="P-loop containing nucleoside triphosphate hydrolases"/>
    <property type="match status" value="1"/>
</dbReference>
<dbReference type="InterPro" id="IPR051641">
    <property type="entry name" value="RGK_GTP-binding_reg"/>
</dbReference>
<protein>
    <submittedName>
        <fullName evidence="3">GTP-binding protein RAD</fullName>
    </submittedName>
</protein>
<dbReference type="GO" id="GO:0005525">
    <property type="term" value="F:GTP binding"/>
    <property type="evidence" value="ECO:0007669"/>
    <property type="project" value="InterPro"/>
</dbReference>
<dbReference type="GO" id="GO:0005246">
    <property type="term" value="F:calcium channel regulator activity"/>
    <property type="evidence" value="ECO:0007669"/>
    <property type="project" value="TreeGrafter"/>
</dbReference>
<sequence>MIDCFYEDEEDAEKNVSVMLDGEEHEISFIDPPTMPDTPNEETLDADAYIVVYSITDRISFEKAVDVLFKLRENGCTMNKAVILVGNKSDLVRSRAISADEAKSVACSYECKFIETSAAINHQVDELLVGVVTQIRLKTQQQLDLAAFSSNTGKEGRSLQKRMSLGGSSRKAKGILNKLLGKGRIKSQSCGNLHVL</sequence>
<dbReference type="PROSITE" id="PS51419">
    <property type="entry name" value="RAB"/>
    <property type="match status" value="1"/>
</dbReference>
<dbReference type="EMBL" id="BMAW01064684">
    <property type="protein sequence ID" value="GFT46416.1"/>
    <property type="molecule type" value="Genomic_DNA"/>
</dbReference>
<dbReference type="Pfam" id="PF00071">
    <property type="entry name" value="Ras"/>
    <property type="match status" value="1"/>
</dbReference>
<evidence type="ECO:0000313" key="4">
    <source>
        <dbReference type="Proteomes" id="UP000887013"/>
    </source>
</evidence>
<evidence type="ECO:0000313" key="3">
    <source>
        <dbReference type="EMBL" id="GFT46416.1"/>
    </source>
</evidence>
<evidence type="ECO:0000256" key="1">
    <source>
        <dbReference type="ARBA" id="ARBA00008846"/>
    </source>
</evidence>
<dbReference type="PRINTS" id="PR00449">
    <property type="entry name" value="RASTRNSFRMNG"/>
</dbReference>
<dbReference type="OrthoDB" id="5239715at2759"/>
<dbReference type="PANTHER" id="PTHR45775:SF6">
    <property type="entry name" value="RAD, GEM_KIR FAMILY MEMBER 2, ISOFORM C"/>
    <property type="match status" value="1"/>
</dbReference>
<comment type="similarity">
    <text evidence="1">Belongs to the small GTPase superfamily. RGK family.</text>
</comment>
<dbReference type="SMART" id="SM00175">
    <property type="entry name" value="RAB"/>
    <property type="match status" value="1"/>
</dbReference>
<dbReference type="GO" id="GO:0005886">
    <property type="term" value="C:plasma membrane"/>
    <property type="evidence" value="ECO:0007669"/>
    <property type="project" value="TreeGrafter"/>
</dbReference>
<dbReference type="InterPro" id="IPR027417">
    <property type="entry name" value="P-loop_NTPase"/>
</dbReference>
<gene>
    <name evidence="3" type="primary">Rrad</name>
    <name evidence="3" type="ORF">NPIL_405011</name>
</gene>
<dbReference type="AlphaFoldDB" id="A0A8X6P1S5"/>
<dbReference type="Gene3D" id="3.40.50.300">
    <property type="entry name" value="P-loop containing nucleotide triphosphate hydrolases"/>
    <property type="match status" value="1"/>
</dbReference>
<accession>A0A8X6P1S5</accession>
<name>A0A8X6P1S5_NEPPI</name>
<proteinExistence type="inferred from homology"/>
<comment type="caution">
    <text evidence="3">The sequence shown here is derived from an EMBL/GenBank/DDBJ whole genome shotgun (WGS) entry which is preliminary data.</text>
</comment>
<organism evidence="3 4">
    <name type="scientific">Nephila pilipes</name>
    <name type="common">Giant wood spider</name>
    <name type="synonym">Nephila maculata</name>
    <dbReference type="NCBI Taxonomy" id="299642"/>
    <lineage>
        <taxon>Eukaryota</taxon>
        <taxon>Metazoa</taxon>
        <taxon>Ecdysozoa</taxon>
        <taxon>Arthropoda</taxon>
        <taxon>Chelicerata</taxon>
        <taxon>Arachnida</taxon>
        <taxon>Araneae</taxon>
        <taxon>Araneomorphae</taxon>
        <taxon>Entelegynae</taxon>
        <taxon>Araneoidea</taxon>
        <taxon>Nephilidae</taxon>
        <taxon>Nephila</taxon>
    </lineage>
</organism>
<reference evidence="3" key="1">
    <citation type="submission" date="2020-08" db="EMBL/GenBank/DDBJ databases">
        <title>Multicomponent nature underlies the extraordinary mechanical properties of spider dragline silk.</title>
        <authorList>
            <person name="Kono N."/>
            <person name="Nakamura H."/>
            <person name="Mori M."/>
            <person name="Yoshida Y."/>
            <person name="Ohtoshi R."/>
            <person name="Malay A.D."/>
            <person name="Moran D.A.P."/>
            <person name="Tomita M."/>
            <person name="Numata K."/>
            <person name="Arakawa K."/>
        </authorList>
    </citation>
    <scope>NUCLEOTIDE SEQUENCE</scope>
</reference>
<dbReference type="SMART" id="SM00173">
    <property type="entry name" value="RAS"/>
    <property type="match status" value="1"/>
</dbReference>